<reference evidence="1" key="1">
    <citation type="submission" date="2021-06" db="EMBL/GenBank/DDBJ databases">
        <authorList>
            <person name="Kallberg Y."/>
            <person name="Tangrot J."/>
            <person name="Rosling A."/>
        </authorList>
    </citation>
    <scope>NUCLEOTIDE SEQUENCE</scope>
    <source>
        <strain evidence="1">CL551</strain>
    </source>
</reference>
<comment type="caution">
    <text evidence="1">The sequence shown here is derived from an EMBL/GenBank/DDBJ whole genome shotgun (WGS) entry which is preliminary data.</text>
</comment>
<evidence type="ECO:0000313" key="2">
    <source>
        <dbReference type="Proteomes" id="UP000789342"/>
    </source>
</evidence>
<dbReference type="AlphaFoldDB" id="A0A9N9AS20"/>
<protein>
    <submittedName>
        <fullName evidence="1">11445_t:CDS:1</fullName>
    </submittedName>
</protein>
<sequence length="57" mass="7051">VGPLVISQSERRLERIYRDYRRTDFKMLFISLFLRPKMEYSIKLNIIKERRIKSLYA</sequence>
<evidence type="ECO:0000313" key="1">
    <source>
        <dbReference type="EMBL" id="CAG8540657.1"/>
    </source>
</evidence>
<dbReference type="EMBL" id="CAJVPV010002978">
    <property type="protein sequence ID" value="CAG8540657.1"/>
    <property type="molecule type" value="Genomic_DNA"/>
</dbReference>
<feature type="non-terminal residue" evidence="1">
    <location>
        <position position="1"/>
    </location>
</feature>
<name>A0A9N9AS20_9GLOM</name>
<organism evidence="1 2">
    <name type="scientific">Acaulospora morrowiae</name>
    <dbReference type="NCBI Taxonomy" id="94023"/>
    <lineage>
        <taxon>Eukaryota</taxon>
        <taxon>Fungi</taxon>
        <taxon>Fungi incertae sedis</taxon>
        <taxon>Mucoromycota</taxon>
        <taxon>Glomeromycotina</taxon>
        <taxon>Glomeromycetes</taxon>
        <taxon>Diversisporales</taxon>
        <taxon>Acaulosporaceae</taxon>
        <taxon>Acaulospora</taxon>
    </lineage>
</organism>
<dbReference type="Proteomes" id="UP000789342">
    <property type="component" value="Unassembled WGS sequence"/>
</dbReference>
<proteinExistence type="predicted"/>
<accession>A0A9N9AS20</accession>
<keyword evidence="2" id="KW-1185">Reference proteome</keyword>
<gene>
    <name evidence="1" type="ORF">AMORRO_LOCUS5109</name>
</gene>